<dbReference type="Pfam" id="PF01077">
    <property type="entry name" value="NIR_SIR"/>
    <property type="match status" value="2"/>
</dbReference>
<protein>
    <submittedName>
        <fullName evidence="10">Ferredoxin--nitrite reductase</fullName>
        <ecNumber evidence="10">1.7.7.1</ecNumber>
    </submittedName>
</protein>
<dbReference type="GO" id="GO:0046872">
    <property type="term" value="F:metal ion binding"/>
    <property type="evidence" value="ECO:0007669"/>
    <property type="project" value="UniProtKB-KW"/>
</dbReference>
<dbReference type="InterPro" id="IPR006067">
    <property type="entry name" value="NO2/SO3_Rdtase_4Fe4S_dom"/>
</dbReference>
<organism evidence="10 11">
    <name type="scientific">Sulfobacillus thermosulfidooxidans</name>
    <dbReference type="NCBI Taxonomy" id="28034"/>
    <lineage>
        <taxon>Bacteria</taxon>
        <taxon>Bacillati</taxon>
        <taxon>Bacillota</taxon>
        <taxon>Clostridia</taxon>
        <taxon>Eubacteriales</taxon>
        <taxon>Clostridiales Family XVII. Incertae Sedis</taxon>
        <taxon>Sulfobacillus</taxon>
    </lineage>
</organism>
<evidence type="ECO:0000259" key="9">
    <source>
        <dbReference type="Pfam" id="PF03460"/>
    </source>
</evidence>
<dbReference type="PANTHER" id="PTHR32439:SF0">
    <property type="entry name" value="FERREDOXIN--NITRITE REDUCTASE, CHLOROPLASTIC"/>
    <property type="match status" value="1"/>
</dbReference>
<dbReference type="EMBL" id="PXYX01000073">
    <property type="protein sequence ID" value="PSR23182.1"/>
    <property type="molecule type" value="Genomic_DNA"/>
</dbReference>
<keyword evidence="4" id="KW-0479">Metal-binding</keyword>
<keyword evidence="7" id="KW-0411">Iron-sulfur</keyword>
<dbReference type="InterPro" id="IPR045854">
    <property type="entry name" value="NO2/SO3_Rdtase_4Fe4S_sf"/>
</dbReference>
<evidence type="ECO:0000256" key="7">
    <source>
        <dbReference type="ARBA" id="ARBA00023014"/>
    </source>
</evidence>
<dbReference type="InterPro" id="IPR005117">
    <property type="entry name" value="NiRdtase/SiRdtase_haem-b_fer"/>
</dbReference>
<dbReference type="PANTHER" id="PTHR32439">
    <property type="entry name" value="FERREDOXIN--NITRITE REDUCTASE, CHLOROPLASTIC"/>
    <property type="match status" value="1"/>
</dbReference>
<dbReference type="PROSITE" id="PS00365">
    <property type="entry name" value="NIR_SIR"/>
    <property type="match status" value="2"/>
</dbReference>
<dbReference type="PRINTS" id="PR00397">
    <property type="entry name" value="SIROHAEM"/>
</dbReference>
<evidence type="ECO:0000313" key="10">
    <source>
        <dbReference type="EMBL" id="PSR23182.1"/>
    </source>
</evidence>
<dbReference type="AlphaFoldDB" id="A0A2T2WLR9"/>
<evidence type="ECO:0000256" key="3">
    <source>
        <dbReference type="ARBA" id="ARBA00022617"/>
    </source>
</evidence>
<dbReference type="InterPro" id="IPR006066">
    <property type="entry name" value="NO2/SO3_Rdtase_FeS/sirohaem_BS"/>
</dbReference>
<feature type="domain" description="Nitrite/sulphite reductase 4Fe-4S" evidence="8">
    <location>
        <begin position="379"/>
        <end position="485"/>
    </location>
</feature>
<dbReference type="Gene3D" id="3.90.480.20">
    <property type="match status" value="1"/>
</dbReference>
<dbReference type="GO" id="GO:0048307">
    <property type="term" value="F:ferredoxin-nitrite reductase activity"/>
    <property type="evidence" value="ECO:0007669"/>
    <property type="project" value="UniProtKB-EC"/>
</dbReference>
<evidence type="ECO:0000256" key="2">
    <source>
        <dbReference type="ARBA" id="ARBA00022485"/>
    </source>
</evidence>
<accession>A0A2T2WLR9</accession>
<evidence type="ECO:0000256" key="6">
    <source>
        <dbReference type="ARBA" id="ARBA00023004"/>
    </source>
</evidence>
<evidence type="ECO:0000259" key="8">
    <source>
        <dbReference type="Pfam" id="PF01077"/>
    </source>
</evidence>
<dbReference type="InterPro" id="IPR036136">
    <property type="entry name" value="Nit/Sulf_reduc_fer-like_dom_sf"/>
</dbReference>
<gene>
    <name evidence="10" type="primary">nirA</name>
    <name evidence="10" type="ORF">C7B47_16110</name>
</gene>
<name>A0A2T2WLR9_SULTH</name>
<dbReference type="SUPFAM" id="SSF56014">
    <property type="entry name" value="Nitrite and sulphite reductase 4Fe-4S domain-like"/>
    <property type="match status" value="2"/>
</dbReference>
<evidence type="ECO:0000256" key="1">
    <source>
        <dbReference type="ARBA" id="ARBA00010429"/>
    </source>
</evidence>
<dbReference type="GO" id="GO:0020037">
    <property type="term" value="F:heme binding"/>
    <property type="evidence" value="ECO:0007669"/>
    <property type="project" value="InterPro"/>
</dbReference>
<reference evidence="10 11" key="1">
    <citation type="journal article" date="2014" name="BMC Genomics">
        <title>Comparison of environmental and isolate Sulfobacillus genomes reveals diverse carbon, sulfur, nitrogen, and hydrogen metabolisms.</title>
        <authorList>
            <person name="Justice N.B."/>
            <person name="Norman A."/>
            <person name="Brown C.T."/>
            <person name="Singh A."/>
            <person name="Thomas B.C."/>
            <person name="Banfield J.F."/>
        </authorList>
    </citation>
    <scope>NUCLEOTIDE SEQUENCE [LARGE SCALE GENOMIC DNA]</scope>
    <source>
        <strain evidence="10">AMDSBA5</strain>
    </source>
</reference>
<keyword evidence="2" id="KW-0004">4Fe-4S</keyword>
<evidence type="ECO:0000256" key="5">
    <source>
        <dbReference type="ARBA" id="ARBA00023002"/>
    </source>
</evidence>
<feature type="domain" description="Nitrite/Sulfite reductase ferredoxin-like" evidence="9">
    <location>
        <begin position="57"/>
        <end position="118"/>
    </location>
</feature>
<proteinExistence type="inferred from homology"/>
<dbReference type="EC" id="1.7.7.1" evidence="10"/>
<keyword evidence="6" id="KW-0408">Iron</keyword>
<dbReference type="Pfam" id="PF03460">
    <property type="entry name" value="NIR_SIR_ferr"/>
    <property type="match status" value="2"/>
</dbReference>
<feature type="domain" description="Nitrite/sulphite reductase 4Fe-4S" evidence="8">
    <location>
        <begin position="129"/>
        <end position="283"/>
    </location>
</feature>
<comment type="caution">
    <text evidence="10">The sequence shown here is derived from an EMBL/GenBank/DDBJ whole genome shotgun (WGS) entry which is preliminary data.</text>
</comment>
<feature type="domain" description="Nitrite/Sulfite reductase ferredoxin-like" evidence="9">
    <location>
        <begin position="311"/>
        <end position="356"/>
    </location>
</feature>
<comment type="similarity">
    <text evidence="1">Belongs to the nitrite and sulfite reductase 4Fe-4S domain family.</text>
</comment>
<dbReference type="Proteomes" id="UP000242705">
    <property type="component" value="Unassembled WGS sequence"/>
</dbReference>
<keyword evidence="5 10" id="KW-0560">Oxidoreductase</keyword>
<dbReference type="GO" id="GO:0051539">
    <property type="term" value="F:4 iron, 4 sulfur cluster binding"/>
    <property type="evidence" value="ECO:0007669"/>
    <property type="project" value="UniProtKB-KW"/>
</dbReference>
<dbReference type="SUPFAM" id="SSF55124">
    <property type="entry name" value="Nitrite/Sulfite reductase N-terminal domain-like"/>
    <property type="match status" value="2"/>
</dbReference>
<evidence type="ECO:0000256" key="4">
    <source>
        <dbReference type="ARBA" id="ARBA00022723"/>
    </source>
</evidence>
<dbReference type="Gene3D" id="3.30.413.10">
    <property type="entry name" value="Sulfite Reductase Hemoprotein, domain 1"/>
    <property type="match status" value="2"/>
</dbReference>
<evidence type="ECO:0000313" key="11">
    <source>
        <dbReference type="Proteomes" id="UP000242705"/>
    </source>
</evidence>
<keyword evidence="3" id="KW-0349">Heme</keyword>
<sequence>MCMAKVTPADIERIKREKDGLAVLEDIPKWIEAGVSSISPEDLVRLKWLGLFYRESTPGLFMLRLRIPGGRLSPPQWQRIADLSRRYGRGHMDLTTRQSIQLRYIALEDVPAIFSALTDVGLSSWQTGMDSGRNILTCALAGQLADEVIDTQPVVRELSRLFEYHPRYSNLPRKVNIAITGCPANCVHAEANDIGFIPATSHGVTGFNVLVGGALAHQYRGIGIALNVFVPPEDVVPLTTVLLDIYRDEGLRTNRSKARLRTLVLEKGAENLRAEIEQRLRHPLEPAGVDLRALDHHDHLGVIPSTESHAVHMGLHVPYGSITADDFEALGDLALRGGSGDLNLLPSQDLVLLNITNVSAISHHPLLTKYSPDPPLLERNAVACTGKPHCPLAITHTKEPLSQILSTLSSSIPLRQSVTISFSGCTNACTQQGLADIALTGVKVKVGEQWEEGADILIGGQSGPKARIAERLYRQIPFSQLTRTLEDVILTHFADRLMHENPDGHTGAVVSQEASS</sequence>
<dbReference type="InterPro" id="IPR051329">
    <property type="entry name" value="NIR_SIR_4Fe-4S"/>
</dbReference>